<evidence type="ECO:0000313" key="3">
    <source>
        <dbReference type="Proteomes" id="UP000316476"/>
    </source>
</evidence>
<gene>
    <name evidence="2" type="ORF">V7x_40640</name>
</gene>
<proteinExistence type="predicted"/>
<sequence>MRRYGLTLVEIVVVTALIALLASAALFGVRFPLSEAKRRHALDTLRAFDYAARRRAEASPQPQLHFDLAEQCVRLHQGSETVHSMDFRAGCRLLAVDVAAFETTLSNGTVMPGVIPFDRYGTSPNYAVHVGDSKGKSSWIVFLGMTGQPYEYSANDPRIHQLVGK</sequence>
<keyword evidence="1" id="KW-0472">Membrane</keyword>
<feature type="transmembrane region" description="Helical" evidence="1">
    <location>
        <begin position="6"/>
        <end position="29"/>
    </location>
</feature>
<reference evidence="2 3" key="1">
    <citation type="submission" date="2019-02" db="EMBL/GenBank/DDBJ databases">
        <title>Deep-cultivation of Planctomycetes and their phenomic and genomic characterization uncovers novel biology.</title>
        <authorList>
            <person name="Wiegand S."/>
            <person name="Jogler M."/>
            <person name="Boedeker C."/>
            <person name="Pinto D."/>
            <person name="Vollmers J."/>
            <person name="Rivas-Marin E."/>
            <person name="Kohn T."/>
            <person name="Peeters S.H."/>
            <person name="Heuer A."/>
            <person name="Rast P."/>
            <person name="Oberbeckmann S."/>
            <person name="Bunk B."/>
            <person name="Jeske O."/>
            <person name="Meyerdierks A."/>
            <person name="Storesund J.E."/>
            <person name="Kallscheuer N."/>
            <person name="Luecker S."/>
            <person name="Lage O.M."/>
            <person name="Pohl T."/>
            <person name="Merkel B.J."/>
            <person name="Hornburger P."/>
            <person name="Mueller R.-W."/>
            <person name="Bruemmer F."/>
            <person name="Labrenz M."/>
            <person name="Spormann A.M."/>
            <person name="Op Den Camp H."/>
            <person name="Overmann J."/>
            <person name="Amann R."/>
            <person name="Jetten M.S.M."/>
            <person name="Mascher T."/>
            <person name="Medema M.H."/>
            <person name="Devos D.P."/>
            <person name="Kaster A.-K."/>
            <person name="Ovreas L."/>
            <person name="Rohde M."/>
            <person name="Galperin M.Y."/>
            <person name="Jogler C."/>
        </authorList>
    </citation>
    <scope>NUCLEOTIDE SEQUENCE [LARGE SCALE GENOMIC DNA]</scope>
    <source>
        <strain evidence="2 3">V7</strain>
    </source>
</reference>
<evidence type="ECO:0000256" key="1">
    <source>
        <dbReference type="SAM" id="Phobius"/>
    </source>
</evidence>
<protein>
    <recommendedName>
        <fullName evidence="4">Prepilin-type N-terminal cleavage/methylation domain-containing protein</fullName>
    </recommendedName>
</protein>
<dbReference type="OrthoDB" id="288967at2"/>
<dbReference type="InterPro" id="IPR045584">
    <property type="entry name" value="Pilin-like"/>
</dbReference>
<name>A0A5C6FJB1_9PLAN</name>
<comment type="caution">
    <text evidence="2">The sequence shown here is derived from an EMBL/GenBank/DDBJ whole genome shotgun (WGS) entry which is preliminary data.</text>
</comment>
<evidence type="ECO:0008006" key="4">
    <source>
        <dbReference type="Google" id="ProtNLM"/>
    </source>
</evidence>
<organism evidence="2 3">
    <name type="scientific">Crateriforma conspicua</name>
    <dbReference type="NCBI Taxonomy" id="2527996"/>
    <lineage>
        <taxon>Bacteria</taxon>
        <taxon>Pseudomonadati</taxon>
        <taxon>Planctomycetota</taxon>
        <taxon>Planctomycetia</taxon>
        <taxon>Planctomycetales</taxon>
        <taxon>Planctomycetaceae</taxon>
        <taxon>Crateriforma</taxon>
    </lineage>
</organism>
<dbReference type="AlphaFoldDB" id="A0A5C6FJB1"/>
<dbReference type="SUPFAM" id="SSF54523">
    <property type="entry name" value="Pili subunits"/>
    <property type="match status" value="1"/>
</dbReference>
<keyword evidence="1" id="KW-0812">Transmembrane</keyword>
<dbReference type="Proteomes" id="UP000316476">
    <property type="component" value="Unassembled WGS sequence"/>
</dbReference>
<evidence type="ECO:0000313" key="2">
    <source>
        <dbReference type="EMBL" id="TWU62335.1"/>
    </source>
</evidence>
<keyword evidence="1" id="KW-1133">Transmembrane helix</keyword>
<dbReference type="RefSeq" id="WP_146415008.1">
    <property type="nucleotide sequence ID" value="NZ_SJPZ01000002.1"/>
</dbReference>
<dbReference type="EMBL" id="SJPZ01000002">
    <property type="protein sequence ID" value="TWU62335.1"/>
    <property type="molecule type" value="Genomic_DNA"/>
</dbReference>
<dbReference type="NCBIfam" id="TIGR02532">
    <property type="entry name" value="IV_pilin_GFxxxE"/>
    <property type="match status" value="1"/>
</dbReference>
<accession>A0A5C6FJB1</accession>
<dbReference type="InterPro" id="IPR012902">
    <property type="entry name" value="N_methyl_site"/>
</dbReference>